<keyword evidence="2" id="KW-1185">Reference proteome</keyword>
<evidence type="ECO:0000313" key="2">
    <source>
        <dbReference type="Proteomes" id="UP000887566"/>
    </source>
</evidence>
<reference evidence="3" key="1">
    <citation type="submission" date="2022-11" db="UniProtKB">
        <authorList>
            <consortium name="WormBaseParasite"/>
        </authorList>
    </citation>
    <scope>IDENTIFICATION</scope>
</reference>
<dbReference type="PANTHER" id="PTHR47027">
    <property type="entry name" value="REVERSE TRANSCRIPTASE DOMAIN-CONTAINING PROTEIN"/>
    <property type="match status" value="1"/>
</dbReference>
<dbReference type="Pfam" id="PF00078">
    <property type="entry name" value="RVT_1"/>
    <property type="match status" value="1"/>
</dbReference>
<feature type="domain" description="Reverse transcriptase" evidence="1">
    <location>
        <begin position="1"/>
        <end position="247"/>
    </location>
</feature>
<evidence type="ECO:0000313" key="3">
    <source>
        <dbReference type="WBParaSite" id="PSAMB.scaffold6678size8999.g28941.t1"/>
    </source>
</evidence>
<evidence type="ECO:0000259" key="1">
    <source>
        <dbReference type="PROSITE" id="PS50878"/>
    </source>
</evidence>
<dbReference type="CDD" id="cd01650">
    <property type="entry name" value="RT_nLTR_like"/>
    <property type="match status" value="1"/>
</dbReference>
<sequence length="352" mass="40059">MKNGKATGPDDVPAEAWKLLGWRSAKILASLFNTITKKGAAPSMWMMSITFPIWKKKGTGTTDAIHAARPLIEQHCEKNQKIHIAFLDLEKAFDRVPHNLIWTMLRSHGVTKEYMHWIKILYTNTTSAIHCPAGTSEPFSITVGVHQGLALSPLLFILCMDTVSANLQTPHPWTLLYANNVLIASETRQELERLVDEWNSRLDRHRQWLNIDKTEYMETSEKTHGTISINGQQLKKVTKFKYLGLILCSNGDSYPDARAHVNATWTKWRQVTGVLCDRQMPTTIKGKIYKTVIRPVVMYGSECWAATATHEQALHAMEMKMLRWPLELTLLDHVMNVNVRQQMGVAPITDKM</sequence>
<dbReference type="Gene3D" id="3.30.70.270">
    <property type="match status" value="1"/>
</dbReference>
<name>A0A914X791_9BILA</name>
<proteinExistence type="predicted"/>
<dbReference type="InterPro" id="IPR043128">
    <property type="entry name" value="Rev_trsase/Diguanyl_cyclase"/>
</dbReference>
<dbReference type="PANTHER" id="PTHR47027:SF28">
    <property type="entry name" value="ENDONUCLEASE-REVERSE TRANSCRIPTASE"/>
    <property type="match status" value="1"/>
</dbReference>
<dbReference type="SUPFAM" id="SSF56672">
    <property type="entry name" value="DNA/RNA polymerases"/>
    <property type="match status" value="1"/>
</dbReference>
<dbReference type="PROSITE" id="PS50878">
    <property type="entry name" value="RT_POL"/>
    <property type="match status" value="1"/>
</dbReference>
<organism evidence="2 3">
    <name type="scientific">Plectus sambesii</name>
    <dbReference type="NCBI Taxonomy" id="2011161"/>
    <lineage>
        <taxon>Eukaryota</taxon>
        <taxon>Metazoa</taxon>
        <taxon>Ecdysozoa</taxon>
        <taxon>Nematoda</taxon>
        <taxon>Chromadorea</taxon>
        <taxon>Plectida</taxon>
        <taxon>Plectina</taxon>
        <taxon>Plectoidea</taxon>
        <taxon>Plectidae</taxon>
        <taxon>Plectus</taxon>
    </lineage>
</organism>
<dbReference type="Proteomes" id="UP000887566">
    <property type="component" value="Unplaced"/>
</dbReference>
<protein>
    <submittedName>
        <fullName evidence="3">Reverse transcriptase domain-containing protein</fullName>
    </submittedName>
</protein>
<dbReference type="AlphaFoldDB" id="A0A914X791"/>
<dbReference type="WBParaSite" id="PSAMB.scaffold6678size8999.g28941.t1">
    <property type="protein sequence ID" value="PSAMB.scaffold6678size8999.g28941.t1"/>
    <property type="gene ID" value="PSAMB.scaffold6678size8999.g28941"/>
</dbReference>
<dbReference type="InterPro" id="IPR000477">
    <property type="entry name" value="RT_dom"/>
</dbReference>
<accession>A0A914X791</accession>
<dbReference type="InterPro" id="IPR043502">
    <property type="entry name" value="DNA/RNA_pol_sf"/>
</dbReference>